<name>A0ABW5QMW7_9HYPH</name>
<accession>A0ABW5QMW7</accession>
<dbReference type="Gene3D" id="3.30.2010.10">
    <property type="entry name" value="Metalloproteases ('zincins'), catalytic domain"/>
    <property type="match status" value="1"/>
</dbReference>
<keyword evidence="7" id="KW-1133">Transmembrane helix</keyword>
<evidence type="ECO:0000256" key="5">
    <source>
        <dbReference type="ARBA" id="ARBA00023049"/>
    </source>
</evidence>
<dbReference type="InterPro" id="IPR051156">
    <property type="entry name" value="Mito/Outer_Membr_Metalloprot"/>
</dbReference>
<dbReference type="RefSeq" id="WP_386834032.1">
    <property type="nucleotide sequence ID" value="NZ_JBHUNP010000001.1"/>
</dbReference>
<keyword evidence="7" id="KW-0812">Transmembrane</keyword>
<evidence type="ECO:0000256" key="7">
    <source>
        <dbReference type="SAM" id="Phobius"/>
    </source>
</evidence>
<evidence type="ECO:0000256" key="4">
    <source>
        <dbReference type="ARBA" id="ARBA00022833"/>
    </source>
</evidence>
<dbReference type="CDD" id="cd07332">
    <property type="entry name" value="M48C_Oma1_like"/>
    <property type="match status" value="1"/>
</dbReference>
<dbReference type="PANTHER" id="PTHR22726:SF1">
    <property type="entry name" value="METALLOENDOPEPTIDASE OMA1, MITOCHONDRIAL"/>
    <property type="match status" value="1"/>
</dbReference>
<gene>
    <name evidence="9" type="ORF">ACFSX5_13175</name>
</gene>
<feature type="domain" description="Peptidase M48" evidence="8">
    <location>
        <begin position="169"/>
        <end position="341"/>
    </location>
</feature>
<keyword evidence="10" id="KW-1185">Reference proteome</keyword>
<reference evidence="10" key="1">
    <citation type="journal article" date="2019" name="Int. J. Syst. Evol. Microbiol.">
        <title>The Global Catalogue of Microorganisms (GCM) 10K type strain sequencing project: providing services to taxonomists for standard genome sequencing and annotation.</title>
        <authorList>
            <consortium name="The Broad Institute Genomics Platform"/>
            <consortium name="The Broad Institute Genome Sequencing Center for Infectious Disease"/>
            <person name="Wu L."/>
            <person name="Ma J."/>
        </authorList>
    </citation>
    <scope>NUCLEOTIDE SEQUENCE [LARGE SCALE GENOMIC DNA]</scope>
    <source>
        <strain evidence="10">CCM 7427</strain>
    </source>
</reference>
<keyword evidence="5 6" id="KW-0482">Metalloprotease</keyword>
<keyword evidence="4 6" id="KW-0862">Zinc</keyword>
<evidence type="ECO:0000259" key="8">
    <source>
        <dbReference type="Pfam" id="PF01435"/>
    </source>
</evidence>
<evidence type="ECO:0000256" key="3">
    <source>
        <dbReference type="ARBA" id="ARBA00022801"/>
    </source>
</evidence>
<evidence type="ECO:0000256" key="2">
    <source>
        <dbReference type="ARBA" id="ARBA00022723"/>
    </source>
</evidence>
<keyword evidence="2" id="KW-0479">Metal-binding</keyword>
<keyword evidence="7" id="KW-0472">Membrane</keyword>
<evidence type="ECO:0000313" key="10">
    <source>
        <dbReference type="Proteomes" id="UP001597521"/>
    </source>
</evidence>
<sequence>MAIPARFWDGQVATAHHAGLDYEAVGSAGTLVIRQPHSRTEIGRWPADSLFMVPTRRHELRLGSTGQPDGARVVIAGRDNIARVLATLPQLHQKHRAEAGRQMRLAVTATLALAAVISAYVYGVPVLASRLVHLVPPAWEASLGDTVAQQMETSLGGLDICDPDPQSLANRALRRFGDAAIAGTGTPFDLDIQVVRSEVPNAFALPGGKVYFFSNLLHLARTPDEFAGVLAHEIGHVVNRHGMEQLISTAGTGALIGFILGDMTGISLAAGLGTMVIDTRFSRLSELQADAFAAEVAQRMDFHPAGLADLVGRAGADDDFARALALLSTHPLTDDRKAALELMAAERPTGLEPPFTDAEWRAIKGMCDLPAAGKRKGG</sequence>
<protein>
    <submittedName>
        <fullName evidence="9">M48 family metallopeptidase</fullName>
    </submittedName>
</protein>
<organism evidence="9 10">
    <name type="scientific">Devosia albogilva</name>
    <dbReference type="NCBI Taxonomy" id="429726"/>
    <lineage>
        <taxon>Bacteria</taxon>
        <taxon>Pseudomonadati</taxon>
        <taxon>Pseudomonadota</taxon>
        <taxon>Alphaproteobacteria</taxon>
        <taxon>Hyphomicrobiales</taxon>
        <taxon>Devosiaceae</taxon>
        <taxon>Devosia</taxon>
    </lineage>
</organism>
<dbReference type="Proteomes" id="UP001597521">
    <property type="component" value="Unassembled WGS sequence"/>
</dbReference>
<evidence type="ECO:0000256" key="6">
    <source>
        <dbReference type="RuleBase" id="RU003983"/>
    </source>
</evidence>
<comment type="similarity">
    <text evidence="6">Belongs to the peptidase M48 family.</text>
</comment>
<evidence type="ECO:0000256" key="1">
    <source>
        <dbReference type="ARBA" id="ARBA00022670"/>
    </source>
</evidence>
<dbReference type="EMBL" id="JBHUNP010000001">
    <property type="protein sequence ID" value="MFD2648746.1"/>
    <property type="molecule type" value="Genomic_DNA"/>
</dbReference>
<evidence type="ECO:0000313" key="9">
    <source>
        <dbReference type="EMBL" id="MFD2648746.1"/>
    </source>
</evidence>
<dbReference type="InterPro" id="IPR001915">
    <property type="entry name" value="Peptidase_M48"/>
</dbReference>
<comment type="caution">
    <text evidence="9">The sequence shown here is derived from an EMBL/GenBank/DDBJ whole genome shotgun (WGS) entry which is preliminary data.</text>
</comment>
<dbReference type="PANTHER" id="PTHR22726">
    <property type="entry name" value="METALLOENDOPEPTIDASE OMA1"/>
    <property type="match status" value="1"/>
</dbReference>
<keyword evidence="3 6" id="KW-0378">Hydrolase</keyword>
<comment type="cofactor">
    <cofactor evidence="6">
        <name>Zn(2+)</name>
        <dbReference type="ChEBI" id="CHEBI:29105"/>
    </cofactor>
    <text evidence="6">Binds 1 zinc ion per subunit.</text>
</comment>
<feature type="transmembrane region" description="Helical" evidence="7">
    <location>
        <begin position="103"/>
        <end position="123"/>
    </location>
</feature>
<keyword evidence="1 6" id="KW-0645">Protease</keyword>
<dbReference type="Pfam" id="PF01435">
    <property type="entry name" value="Peptidase_M48"/>
    <property type="match status" value="1"/>
</dbReference>
<proteinExistence type="inferred from homology"/>